<reference evidence="1" key="1">
    <citation type="submission" date="2020-11" db="EMBL/GenBank/DDBJ databases">
        <authorList>
            <person name="Tran Van P."/>
        </authorList>
    </citation>
    <scope>NUCLEOTIDE SEQUENCE</scope>
</reference>
<protein>
    <submittedName>
        <fullName evidence="1">Uncharacterized protein</fullName>
    </submittedName>
</protein>
<accession>A0A7R9I4Z2</accession>
<gene>
    <name evidence="1" type="ORF">TBIB3V08_LOCUS9901</name>
</gene>
<dbReference type="AlphaFoldDB" id="A0A7R9I4Z2"/>
<dbReference type="EMBL" id="OD569028">
    <property type="protein sequence ID" value="CAD7447591.1"/>
    <property type="molecule type" value="Genomic_DNA"/>
</dbReference>
<organism evidence="1">
    <name type="scientific">Timema bartmani</name>
    <dbReference type="NCBI Taxonomy" id="61472"/>
    <lineage>
        <taxon>Eukaryota</taxon>
        <taxon>Metazoa</taxon>
        <taxon>Ecdysozoa</taxon>
        <taxon>Arthropoda</taxon>
        <taxon>Hexapoda</taxon>
        <taxon>Insecta</taxon>
        <taxon>Pterygota</taxon>
        <taxon>Neoptera</taxon>
        <taxon>Polyneoptera</taxon>
        <taxon>Phasmatodea</taxon>
        <taxon>Timematodea</taxon>
        <taxon>Timematoidea</taxon>
        <taxon>Timematidae</taxon>
        <taxon>Timema</taxon>
    </lineage>
</organism>
<proteinExistence type="predicted"/>
<sequence>MYPYDKLKLEHMTRAMRSEDRTGSIFQACTLELEQFNLQALGNIIRAIYMCETVFSALVAMKGRYPVRQNVIKKLRVCLTYITPRYVYNQANQSHKVSTLLEKHYTTKH</sequence>
<evidence type="ECO:0000313" key="1">
    <source>
        <dbReference type="EMBL" id="CAD7447591.1"/>
    </source>
</evidence>
<name>A0A7R9I4Z2_9NEOP</name>